<evidence type="ECO:0000313" key="6">
    <source>
        <dbReference type="EMBL" id="KUJ19411.1"/>
    </source>
</evidence>
<dbReference type="InterPro" id="IPR016461">
    <property type="entry name" value="COMT-like"/>
</dbReference>
<dbReference type="SUPFAM" id="SSF46785">
    <property type="entry name" value="Winged helix' DNA-binding domain"/>
    <property type="match status" value="1"/>
</dbReference>
<evidence type="ECO:0000256" key="2">
    <source>
        <dbReference type="ARBA" id="ARBA00022679"/>
    </source>
</evidence>
<feature type="active site" description="Proton acceptor" evidence="4">
    <location>
        <position position="304"/>
    </location>
</feature>
<dbReference type="InterPro" id="IPR001077">
    <property type="entry name" value="COMT_C"/>
</dbReference>
<evidence type="ECO:0000256" key="3">
    <source>
        <dbReference type="ARBA" id="ARBA00022691"/>
    </source>
</evidence>
<protein>
    <submittedName>
        <fullName evidence="6">S-adenosyl-L-methionine-dependent methyltransferase</fullName>
    </submittedName>
</protein>
<dbReference type="EMBL" id="KQ947411">
    <property type="protein sequence ID" value="KUJ19411.1"/>
    <property type="molecule type" value="Genomic_DNA"/>
</dbReference>
<dbReference type="PANTHER" id="PTHR43712:SF1">
    <property type="entry name" value="HYPOTHETICAL O-METHYLTRANSFERASE (EUROFUNG)-RELATED"/>
    <property type="match status" value="1"/>
</dbReference>
<keyword evidence="7" id="KW-1185">Reference proteome</keyword>
<gene>
    <name evidence="6" type="ORF">LY89DRAFT_731809</name>
</gene>
<dbReference type="AlphaFoldDB" id="A0A194XGZ2"/>
<dbReference type="PIRSF" id="PIRSF005739">
    <property type="entry name" value="O-mtase"/>
    <property type="match status" value="1"/>
</dbReference>
<dbReference type="InParanoid" id="A0A194XGZ2"/>
<accession>A0A194XGZ2</accession>
<dbReference type="PROSITE" id="PS51683">
    <property type="entry name" value="SAM_OMT_II"/>
    <property type="match status" value="1"/>
</dbReference>
<dbReference type="Pfam" id="PF00891">
    <property type="entry name" value="Methyltransf_2"/>
    <property type="match status" value="1"/>
</dbReference>
<dbReference type="OrthoDB" id="3340390at2759"/>
<dbReference type="GO" id="GO:0032259">
    <property type="term" value="P:methylation"/>
    <property type="evidence" value="ECO:0007669"/>
    <property type="project" value="UniProtKB-KW"/>
</dbReference>
<dbReference type="GO" id="GO:0008171">
    <property type="term" value="F:O-methyltransferase activity"/>
    <property type="evidence" value="ECO:0007669"/>
    <property type="project" value="InterPro"/>
</dbReference>
<dbReference type="PANTHER" id="PTHR43712">
    <property type="entry name" value="PUTATIVE (AFU_ORTHOLOGUE AFUA_4G14580)-RELATED"/>
    <property type="match status" value="1"/>
</dbReference>
<keyword evidence="2 6" id="KW-0808">Transferase</keyword>
<evidence type="ECO:0000256" key="1">
    <source>
        <dbReference type="ARBA" id="ARBA00022603"/>
    </source>
</evidence>
<dbReference type="InterPro" id="IPR029063">
    <property type="entry name" value="SAM-dependent_MTases_sf"/>
</dbReference>
<dbReference type="RefSeq" id="XP_018073766.1">
    <property type="nucleotide sequence ID" value="XM_018219620.1"/>
</dbReference>
<dbReference type="InterPro" id="IPR036388">
    <property type="entry name" value="WH-like_DNA-bd_sf"/>
</dbReference>
<keyword evidence="1 6" id="KW-0489">Methyltransferase</keyword>
<dbReference type="Proteomes" id="UP000070700">
    <property type="component" value="Unassembled WGS sequence"/>
</dbReference>
<dbReference type="KEGG" id="psco:LY89DRAFT_731809"/>
<evidence type="ECO:0000259" key="5">
    <source>
        <dbReference type="Pfam" id="PF00891"/>
    </source>
</evidence>
<proteinExistence type="predicted"/>
<evidence type="ECO:0000313" key="7">
    <source>
        <dbReference type="Proteomes" id="UP000070700"/>
    </source>
</evidence>
<dbReference type="SUPFAM" id="SSF53335">
    <property type="entry name" value="S-adenosyl-L-methionine-dependent methyltransferases"/>
    <property type="match status" value="1"/>
</dbReference>
<keyword evidence="3" id="KW-0949">S-adenosyl-L-methionine</keyword>
<feature type="domain" description="O-methyltransferase C-terminal" evidence="5">
    <location>
        <begin position="175"/>
        <end position="375"/>
    </location>
</feature>
<dbReference type="Gene3D" id="3.40.50.150">
    <property type="entry name" value="Vaccinia Virus protein VP39"/>
    <property type="match status" value="1"/>
</dbReference>
<sequence>MADSYTPPAEIAALVANVNKAAAGFEAAVGGDLHVARRNLQLEAQKLLYSLEEPNIEVWPRIFQVNVSTAVEILSNLGLWEKFEGGKTVSMAELLELTKADEIIIIRVFRQLTAAHIFVESPAGFTLTPLGLPYLNPDHRAFNNLMFFDIIPAIMAMPRTLAEHGYKAPTKESGTPYKWAHGEELWTWLGSHPDRALNMVAGMRSHNAGNVSGDAYPWGTELGKLNIKDGEVAVVDIAGGQGHIMEEVRKRNPEIKGKFIVQDLQSTFDAVSGPPEGVEFMAHDIFTPQPVKDAYIYYYRHIFHDWSDADCTTFLGQVVPLLKAQPKSKLLLVDLVLPDTNATMQDAVRDLSMFPIGGLERNESQWTELLAKSGLKIKKIWRGSEPEACVECELL</sequence>
<dbReference type="Gene3D" id="1.10.10.10">
    <property type="entry name" value="Winged helix-like DNA-binding domain superfamily/Winged helix DNA-binding domain"/>
    <property type="match status" value="1"/>
</dbReference>
<dbReference type="InterPro" id="IPR036390">
    <property type="entry name" value="WH_DNA-bd_sf"/>
</dbReference>
<organism evidence="6 7">
    <name type="scientific">Mollisia scopiformis</name>
    <name type="common">Conifer needle endophyte fungus</name>
    <name type="synonym">Phialocephala scopiformis</name>
    <dbReference type="NCBI Taxonomy" id="149040"/>
    <lineage>
        <taxon>Eukaryota</taxon>
        <taxon>Fungi</taxon>
        <taxon>Dikarya</taxon>
        <taxon>Ascomycota</taxon>
        <taxon>Pezizomycotina</taxon>
        <taxon>Leotiomycetes</taxon>
        <taxon>Helotiales</taxon>
        <taxon>Mollisiaceae</taxon>
        <taxon>Mollisia</taxon>
    </lineage>
</organism>
<dbReference type="GeneID" id="28829346"/>
<evidence type="ECO:0000256" key="4">
    <source>
        <dbReference type="PIRSR" id="PIRSR005739-1"/>
    </source>
</evidence>
<reference evidence="6 7" key="1">
    <citation type="submission" date="2015-10" db="EMBL/GenBank/DDBJ databases">
        <title>Full genome of DAOMC 229536 Phialocephala scopiformis, a fungal endophyte of spruce producing the potent anti-insectan compound rugulosin.</title>
        <authorList>
            <consortium name="DOE Joint Genome Institute"/>
            <person name="Walker A.K."/>
            <person name="Frasz S.L."/>
            <person name="Seifert K.A."/>
            <person name="Miller J.D."/>
            <person name="Mondo S.J."/>
            <person name="Labutti K."/>
            <person name="Lipzen A."/>
            <person name="Dockter R."/>
            <person name="Kennedy M."/>
            <person name="Grigoriev I.V."/>
            <person name="Spatafora J.W."/>
        </authorList>
    </citation>
    <scope>NUCLEOTIDE SEQUENCE [LARGE SCALE GENOMIC DNA]</scope>
    <source>
        <strain evidence="6 7">CBS 120377</strain>
    </source>
</reference>
<name>A0A194XGZ2_MOLSC</name>